<dbReference type="Pfam" id="PF01212">
    <property type="entry name" value="Beta_elim_lyase"/>
    <property type="match status" value="1"/>
</dbReference>
<sequence>MRDAMYKAEVGDDVYGEDPTVNVLERTGAKMLGKEAAIFVASGTMANLLAIMTHCDKRGREILVGDQSHILLWEQAGAAQIAGVQLRTVTNKDDGSFDIKEMLTKVRDNKTHSFLPQTALICVENTHNSCGGRVVPFPWLQELGKVVKPLEIPLHMDGARFFNSVVSSGIQAKDIVKDFDSINICLSKGLGAPVGSLLVGREEFIRKARYLRKALGGGMRQVGLVAAAGIYALENMVERLKEDHAHTLAVAKGIHETGSNIVTVDIDSLQTNILLINLDTNFVTAGEFCKRLAMVTSDEIKSDNPVVVKMLPWTNSIARLVVCCNNTNDDIQYTIKKMKLVINEIENETYKAL</sequence>
<feature type="modified residue" description="N6-(pyridoxal phosphate)lysine" evidence="5">
    <location>
        <position position="188"/>
    </location>
</feature>
<proteinExistence type="inferred from homology"/>
<accession>A0ABD0YHJ6</accession>
<comment type="caution">
    <text evidence="7">The sequence shown here is derived from an EMBL/GenBank/DDBJ whole genome shotgun (WGS) entry which is preliminary data.</text>
</comment>
<dbReference type="Proteomes" id="UP001558652">
    <property type="component" value="Unassembled WGS sequence"/>
</dbReference>
<organism evidence="7 8">
    <name type="scientific">Ranatra chinensis</name>
    <dbReference type="NCBI Taxonomy" id="642074"/>
    <lineage>
        <taxon>Eukaryota</taxon>
        <taxon>Metazoa</taxon>
        <taxon>Ecdysozoa</taxon>
        <taxon>Arthropoda</taxon>
        <taxon>Hexapoda</taxon>
        <taxon>Insecta</taxon>
        <taxon>Pterygota</taxon>
        <taxon>Neoptera</taxon>
        <taxon>Paraneoptera</taxon>
        <taxon>Hemiptera</taxon>
        <taxon>Heteroptera</taxon>
        <taxon>Panheteroptera</taxon>
        <taxon>Nepomorpha</taxon>
        <taxon>Nepidae</taxon>
        <taxon>Ranatrinae</taxon>
        <taxon>Ranatra</taxon>
    </lineage>
</organism>
<dbReference type="PANTHER" id="PTHR48097">
    <property type="entry name" value="L-THREONINE ALDOLASE-RELATED"/>
    <property type="match status" value="1"/>
</dbReference>
<dbReference type="FunFam" id="3.40.640.10:FF:000030">
    <property type="entry name" value="Low-specificity L-threonine aldolase"/>
    <property type="match status" value="1"/>
</dbReference>
<evidence type="ECO:0000256" key="2">
    <source>
        <dbReference type="ARBA" id="ARBA00006966"/>
    </source>
</evidence>
<dbReference type="NCBIfam" id="NF041359">
    <property type="entry name" value="GntG_guanitoxin"/>
    <property type="match status" value="1"/>
</dbReference>
<evidence type="ECO:0000256" key="4">
    <source>
        <dbReference type="ARBA" id="ARBA00023239"/>
    </source>
</evidence>
<dbReference type="InterPro" id="IPR015421">
    <property type="entry name" value="PyrdxlP-dep_Trfase_major"/>
</dbReference>
<keyword evidence="3" id="KW-0663">Pyridoxal phosphate</keyword>
<keyword evidence="4" id="KW-0456">Lyase</keyword>
<dbReference type="InterPro" id="IPR001597">
    <property type="entry name" value="ArAA_b-elim_lyase/Thr_aldolase"/>
</dbReference>
<dbReference type="InterPro" id="IPR023603">
    <property type="entry name" value="Low_specificity_L-TA-like"/>
</dbReference>
<keyword evidence="8" id="KW-1185">Reference proteome</keyword>
<evidence type="ECO:0000256" key="5">
    <source>
        <dbReference type="PIRSR" id="PIRSR017617-1"/>
    </source>
</evidence>
<protein>
    <recommendedName>
        <fullName evidence="6">Aromatic amino acid beta-eliminating lyase/threonine aldolase domain-containing protein</fullName>
    </recommendedName>
</protein>
<evidence type="ECO:0000256" key="1">
    <source>
        <dbReference type="ARBA" id="ARBA00001933"/>
    </source>
</evidence>
<gene>
    <name evidence="7" type="ORF">AAG570_011999</name>
</gene>
<evidence type="ECO:0000256" key="3">
    <source>
        <dbReference type="ARBA" id="ARBA00022898"/>
    </source>
</evidence>
<dbReference type="EMBL" id="JBFDAA010000007">
    <property type="protein sequence ID" value="KAL1130758.1"/>
    <property type="molecule type" value="Genomic_DNA"/>
</dbReference>
<dbReference type="Gene3D" id="3.90.1150.10">
    <property type="entry name" value="Aspartate Aminotransferase, domain 1"/>
    <property type="match status" value="1"/>
</dbReference>
<name>A0ABD0YHJ6_9HEMI</name>
<dbReference type="GO" id="GO:0044283">
    <property type="term" value="P:small molecule biosynthetic process"/>
    <property type="evidence" value="ECO:0007669"/>
    <property type="project" value="UniProtKB-ARBA"/>
</dbReference>
<comment type="cofactor">
    <cofactor evidence="1">
        <name>pyridoxal 5'-phosphate</name>
        <dbReference type="ChEBI" id="CHEBI:597326"/>
    </cofactor>
</comment>
<dbReference type="InterPro" id="IPR015422">
    <property type="entry name" value="PyrdxlP-dep_Trfase_small"/>
</dbReference>
<dbReference type="InterPro" id="IPR015424">
    <property type="entry name" value="PyrdxlP-dep_Trfase"/>
</dbReference>
<dbReference type="AlphaFoldDB" id="A0ABD0YHJ6"/>
<dbReference type="Gene3D" id="3.40.640.10">
    <property type="entry name" value="Type I PLP-dependent aspartate aminotransferase-like (Major domain)"/>
    <property type="match status" value="1"/>
</dbReference>
<dbReference type="SUPFAM" id="SSF53383">
    <property type="entry name" value="PLP-dependent transferases"/>
    <property type="match status" value="1"/>
</dbReference>
<comment type="similarity">
    <text evidence="2">Belongs to the threonine aldolase family.</text>
</comment>
<evidence type="ECO:0000313" key="8">
    <source>
        <dbReference type="Proteomes" id="UP001558652"/>
    </source>
</evidence>
<dbReference type="GO" id="GO:0016829">
    <property type="term" value="F:lyase activity"/>
    <property type="evidence" value="ECO:0007669"/>
    <property type="project" value="UniProtKB-KW"/>
</dbReference>
<evidence type="ECO:0000313" key="7">
    <source>
        <dbReference type="EMBL" id="KAL1130758.1"/>
    </source>
</evidence>
<dbReference type="PANTHER" id="PTHR48097:SF9">
    <property type="entry name" value="L-THREONINE ALDOLASE"/>
    <property type="match status" value="1"/>
</dbReference>
<evidence type="ECO:0000259" key="6">
    <source>
        <dbReference type="Pfam" id="PF01212"/>
    </source>
</evidence>
<feature type="domain" description="Aromatic amino acid beta-eliminating lyase/threonine aldolase" evidence="6">
    <location>
        <begin position="1"/>
        <end position="264"/>
    </location>
</feature>
<dbReference type="PIRSF" id="PIRSF017617">
    <property type="entry name" value="Thr_aldolase"/>
    <property type="match status" value="1"/>
</dbReference>
<reference evidence="7 8" key="1">
    <citation type="submission" date="2024-07" db="EMBL/GenBank/DDBJ databases">
        <title>Chromosome-level genome assembly of the water stick insect Ranatra chinensis (Heteroptera: Nepidae).</title>
        <authorList>
            <person name="Liu X."/>
        </authorList>
    </citation>
    <scope>NUCLEOTIDE SEQUENCE [LARGE SCALE GENOMIC DNA]</scope>
    <source>
        <strain evidence="7">Cailab_2021Rc</strain>
        <tissue evidence="7">Muscle</tissue>
    </source>
</reference>